<proteinExistence type="predicted"/>
<gene>
    <name evidence="1" type="ORF">C7K08_13305</name>
</gene>
<keyword evidence="2" id="KW-1185">Reference proteome</keyword>
<name>A0A2P7EB43_9SYNE</name>
<accession>A0A2P7EB43</accession>
<organism evidence="1 2">
    <name type="scientific">Synechococcus lacustris str. Tous</name>
    <dbReference type="NCBI Taxonomy" id="1910958"/>
    <lineage>
        <taxon>Bacteria</taxon>
        <taxon>Bacillati</taxon>
        <taxon>Cyanobacteriota</taxon>
        <taxon>Cyanophyceae</taxon>
        <taxon>Synechococcales</taxon>
        <taxon>Synechococcaceae</taxon>
        <taxon>Synechococcus</taxon>
    </lineage>
</organism>
<evidence type="ECO:0000313" key="1">
    <source>
        <dbReference type="EMBL" id="PSI00408.1"/>
    </source>
</evidence>
<dbReference type="Proteomes" id="UP000240206">
    <property type="component" value="Unassembled WGS sequence"/>
</dbReference>
<dbReference type="RefSeq" id="WP_106501035.1">
    <property type="nucleotide sequence ID" value="NZ_PXVC01000134.1"/>
</dbReference>
<dbReference type="AlphaFoldDB" id="A0A2P7EB43"/>
<comment type="caution">
    <text evidence="1">The sequence shown here is derived from an EMBL/GenBank/DDBJ whole genome shotgun (WGS) entry which is preliminary data.</text>
</comment>
<protein>
    <submittedName>
        <fullName evidence="1">Uncharacterized protein</fullName>
    </submittedName>
</protein>
<evidence type="ECO:0000313" key="2">
    <source>
        <dbReference type="Proteomes" id="UP000240206"/>
    </source>
</evidence>
<sequence>MNYGNGNPLIDAETTLVGWTNRSAIRNSERTYLSGEEVMLQTKLDAASRFALVANNPGSETAVEVKVSFAPLLRDGTIGTWVNAATVALPAEGGRVEAYLSGRDINLDAADLADLDFPAVCFAKAEVLPTTPEGMHVGLTATIAA</sequence>
<dbReference type="EMBL" id="PXVC01000134">
    <property type="protein sequence ID" value="PSI00408.1"/>
    <property type="molecule type" value="Genomic_DNA"/>
</dbReference>
<reference evidence="2" key="1">
    <citation type="submission" date="2018-03" db="EMBL/GenBank/DDBJ databases">
        <title>Ecological and genomic features of two cosmopolitan and abundant freshwater picocyanobacteria.</title>
        <authorList>
            <person name="Cabello-Yeves P.J."/>
            <person name="Picazo A."/>
            <person name="Camacho A."/>
            <person name="Callieri C."/>
            <person name="Rosselli R."/>
            <person name="Roda-Garcia J."/>
            <person name="Coutinho F.H."/>
            <person name="Rodriguez-Valera F."/>
        </authorList>
    </citation>
    <scope>NUCLEOTIDE SEQUENCE [LARGE SCALE GENOMIC DNA]</scope>
    <source>
        <strain evidence="2">Tous</strain>
    </source>
</reference>